<dbReference type="GeneID" id="36380424"/>
<evidence type="ECO:0000256" key="2">
    <source>
        <dbReference type="ARBA" id="ARBA00004141"/>
    </source>
</evidence>
<dbReference type="eggNOG" id="KOG0886">
    <property type="taxonomic scope" value="Eukaryota"/>
</dbReference>
<evidence type="ECO:0000256" key="3">
    <source>
        <dbReference type="ARBA" id="ARBA00022448"/>
    </source>
</evidence>
<gene>
    <name evidence="10 12 13" type="ORF">SRAE_2000271800</name>
</gene>
<dbReference type="OrthoDB" id="73614at2759"/>
<keyword evidence="6 9" id="KW-1133">Transmembrane helix</keyword>
<feature type="transmembrane region" description="Helical" evidence="9">
    <location>
        <begin position="100"/>
        <end position="119"/>
    </location>
</feature>
<dbReference type="eggNOG" id="KOG2887">
    <property type="taxonomic scope" value="Eukaryota"/>
</dbReference>
<reference evidence="10 11" key="1">
    <citation type="submission" date="2014-09" db="EMBL/GenBank/DDBJ databases">
        <authorList>
            <person name="Martin A.A."/>
        </authorList>
    </citation>
    <scope>NUCLEOTIDE SEQUENCE</scope>
    <source>
        <strain evidence="11">ED321</strain>
        <strain evidence="10">ED321 Heterogonic</strain>
    </source>
</reference>
<evidence type="ECO:0000256" key="9">
    <source>
        <dbReference type="RuleBase" id="RU363111"/>
    </source>
</evidence>
<dbReference type="GO" id="GO:0016020">
    <property type="term" value="C:membrane"/>
    <property type="evidence" value="ECO:0007669"/>
    <property type="project" value="UniProtKB-SubCell"/>
</dbReference>
<evidence type="ECO:0000313" key="11">
    <source>
        <dbReference type="Proteomes" id="UP000035682"/>
    </source>
</evidence>
<keyword evidence="7 9" id="KW-0472">Membrane</keyword>
<dbReference type="Pfam" id="PF04178">
    <property type="entry name" value="Got1"/>
    <property type="match status" value="1"/>
</dbReference>
<keyword evidence="5 9" id="KW-0653">Protein transport</keyword>
<evidence type="ECO:0000313" key="12">
    <source>
        <dbReference type="WBParaSite" id="SRAE_2000271800.1"/>
    </source>
</evidence>
<protein>
    <recommendedName>
        <fullName evidence="9">Vesicle transport protein</fullName>
    </recommendedName>
</protein>
<evidence type="ECO:0000256" key="8">
    <source>
        <dbReference type="ARBA" id="ARBA00025800"/>
    </source>
</evidence>
<proteinExistence type="inferred from homology"/>
<evidence type="ECO:0000313" key="13">
    <source>
        <dbReference type="WormBase" id="SRAE_2000271800"/>
    </source>
</evidence>
<comment type="function">
    <text evidence="1 9">May be involved in fusion of retrograde transport vesicles derived from an endocytic compartment with the Golgi complex.</text>
</comment>
<dbReference type="WBParaSite" id="SRAE_2000271800.1">
    <property type="protein sequence ID" value="SRAE_2000271800.1"/>
    <property type="gene ID" value="WBGene00262931"/>
</dbReference>
<dbReference type="PANTHER" id="PTHR23137">
    <property type="entry name" value="VESICLE TRANSPORT PROTEIN-RELATED"/>
    <property type="match status" value="1"/>
</dbReference>
<feature type="transmembrane region" description="Helical" evidence="9">
    <location>
        <begin position="65"/>
        <end position="88"/>
    </location>
</feature>
<dbReference type="InterPro" id="IPR007305">
    <property type="entry name" value="Vesicle_transpt_Got1/SFT2"/>
</dbReference>
<feature type="transmembrane region" description="Helical" evidence="9">
    <location>
        <begin position="125"/>
        <end position="145"/>
    </location>
</feature>
<dbReference type="EMBL" id="LN609529">
    <property type="protein sequence ID" value="CEF68059.1"/>
    <property type="molecule type" value="Genomic_DNA"/>
</dbReference>
<evidence type="ECO:0000256" key="6">
    <source>
        <dbReference type="ARBA" id="ARBA00022989"/>
    </source>
</evidence>
<evidence type="ECO:0000256" key="7">
    <source>
        <dbReference type="ARBA" id="ARBA00023136"/>
    </source>
</evidence>
<name>A0A090MYZ8_STRRB</name>
<dbReference type="GO" id="GO:0012505">
    <property type="term" value="C:endomembrane system"/>
    <property type="evidence" value="ECO:0007669"/>
    <property type="project" value="UniProtKB-ARBA"/>
</dbReference>
<dbReference type="OMA" id="CVREAIW"/>
<comment type="similarity">
    <text evidence="8 9">Belongs to the SFT2 family.</text>
</comment>
<sequence length="160" mass="17865">MYHHSVSVGEINEGNNRDSYNGNELQDASKMEWALRVQCFIGCFFLSIVASFCSSFLLIQGKLTGYTVLVSIGSVISIIGSLFLSGPVKQLRNMFQEKRIIATCVYISSIIMSFIAALALKSVLLAIICIIIQYLAMTWYSLSYIPYAHNFIKKLFSSCC</sequence>
<dbReference type="InterPro" id="IPR011691">
    <property type="entry name" value="Vesicle_transpt_SFT2"/>
</dbReference>
<comment type="subcellular location">
    <subcellularLocation>
        <location evidence="2 9">Membrane</location>
        <topology evidence="2 9">Multi-pass membrane protein</topology>
    </subcellularLocation>
</comment>
<dbReference type="PANTHER" id="PTHR23137:SF6">
    <property type="entry name" value="VESICLE TRANSPORT PROTEIN"/>
    <property type="match status" value="1"/>
</dbReference>
<dbReference type="GO" id="GO:0016192">
    <property type="term" value="P:vesicle-mediated transport"/>
    <property type="evidence" value="ECO:0007669"/>
    <property type="project" value="InterPro"/>
</dbReference>
<reference evidence="12" key="2">
    <citation type="submission" date="2020-12" db="UniProtKB">
        <authorList>
            <consortium name="WormBaseParasite"/>
        </authorList>
    </citation>
    <scope>IDENTIFICATION</scope>
</reference>
<evidence type="ECO:0000256" key="1">
    <source>
        <dbReference type="ARBA" id="ARBA00003566"/>
    </source>
</evidence>
<dbReference type="Proteomes" id="UP000035682">
    <property type="component" value="Unplaced"/>
</dbReference>
<evidence type="ECO:0000256" key="5">
    <source>
        <dbReference type="ARBA" id="ARBA00022927"/>
    </source>
</evidence>
<keyword evidence="11" id="KW-1185">Reference proteome</keyword>
<evidence type="ECO:0000256" key="4">
    <source>
        <dbReference type="ARBA" id="ARBA00022692"/>
    </source>
</evidence>
<dbReference type="STRING" id="34506.A0A090MYZ8"/>
<keyword evidence="4 9" id="KW-0812">Transmembrane</keyword>
<dbReference type="GO" id="GO:0005737">
    <property type="term" value="C:cytoplasm"/>
    <property type="evidence" value="ECO:0007669"/>
    <property type="project" value="UniProtKB-ARBA"/>
</dbReference>
<dbReference type="RefSeq" id="XP_024507259.1">
    <property type="nucleotide sequence ID" value="XM_024653821.1"/>
</dbReference>
<feature type="transmembrane region" description="Helical" evidence="9">
    <location>
        <begin position="39"/>
        <end position="59"/>
    </location>
</feature>
<keyword evidence="3 9" id="KW-0813">Transport</keyword>
<dbReference type="AlphaFoldDB" id="A0A090MYZ8"/>
<dbReference type="WormBase" id="SRAE_2000271800">
    <property type="protein sequence ID" value="SRP00801"/>
    <property type="gene ID" value="WBGene00262931"/>
</dbReference>
<evidence type="ECO:0000313" key="10">
    <source>
        <dbReference type="EMBL" id="CEF68059.1"/>
    </source>
</evidence>
<accession>A0A090MYZ8</accession>
<dbReference type="CTD" id="36380424"/>
<organism evidence="10">
    <name type="scientific">Strongyloides ratti</name>
    <name type="common">Parasitic roundworm</name>
    <dbReference type="NCBI Taxonomy" id="34506"/>
    <lineage>
        <taxon>Eukaryota</taxon>
        <taxon>Metazoa</taxon>
        <taxon>Ecdysozoa</taxon>
        <taxon>Nematoda</taxon>
        <taxon>Chromadorea</taxon>
        <taxon>Rhabditida</taxon>
        <taxon>Tylenchina</taxon>
        <taxon>Panagrolaimomorpha</taxon>
        <taxon>Strongyloidoidea</taxon>
        <taxon>Strongyloididae</taxon>
        <taxon>Strongyloides</taxon>
    </lineage>
</organism>
<dbReference type="GO" id="GO:0015031">
    <property type="term" value="P:protein transport"/>
    <property type="evidence" value="ECO:0007669"/>
    <property type="project" value="UniProtKB-KW"/>
</dbReference>